<organism evidence="10 13">
    <name type="scientific">Didymodactylos carnosus</name>
    <dbReference type="NCBI Taxonomy" id="1234261"/>
    <lineage>
        <taxon>Eukaryota</taxon>
        <taxon>Metazoa</taxon>
        <taxon>Spiralia</taxon>
        <taxon>Gnathifera</taxon>
        <taxon>Rotifera</taxon>
        <taxon>Eurotatoria</taxon>
        <taxon>Bdelloidea</taxon>
        <taxon>Philodinida</taxon>
        <taxon>Philodinidae</taxon>
        <taxon>Didymodactylos</taxon>
    </lineage>
</organism>
<dbReference type="Pfam" id="PF03169">
    <property type="entry name" value="OPT"/>
    <property type="match status" value="1"/>
</dbReference>
<dbReference type="PANTHER" id="PTHR22601">
    <property type="entry name" value="ISP4 LIKE PROTEIN"/>
    <property type="match status" value="1"/>
</dbReference>
<evidence type="ECO:0000313" key="13">
    <source>
        <dbReference type="Proteomes" id="UP000663829"/>
    </source>
</evidence>
<evidence type="ECO:0000313" key="9">
    <source>
        <dbReference type="EMBL" id="CAF1295028.1"/>
    </source>
</evidence>
<evidence type="ECO:0000256" key="3">
    <source>
        <dbReference type="ARBA" id="ARBA00022692"/>
    </source>
</evidence>
<evidence type="ECO:0000313" key="12">
    <source>
        <dbReference type="EMBL" id="CAF4300662.1"/>
    </source>
</evidence>
<dbReference type="Proteomes" id="UP000682733">
    <property type="component" value="Unassembled WGS sequence"/>
</dbReference>
<reference evidence="10" key="1">
    <citation type="submission" date="2021-02" db="EMBL/GenBank/DDBJ databases">
        <authorList>
            <person name="Nowell W R."/>
        </authorList>
    </citation>
    <scope>NUCLEOTIDE SEQUENCE</scope>
</reference>
<evidence type="ECO:0000256" key="7">
    <source>
        <dbReference type="ARBA" id="ARBA00023136"/>
    </source>
</evidence>
<dbReference type="OrthoDB" id="9986677at2759"/>
<evidence type="ECO:0000256" key="4">
    <source>
        <dbReference type="ARBA" id="ARBA00022856"/>
    </source>
</evidence>
<comment type="subcellular location">
    <subcellularLocation>
        <location evidence="1">Membrane</location>
        <topology evidence="1">Multi-pass membrane protein</topology>
    </subcellularLocation>
</comment>
<evidence type="ECO:0000256" key="2">
    <source>
        <dbReference type="ARBA" id="ARBA00022448"/>
    </source>
</evidence>
<keyword evidence="7 8" id="KW-0472">Membrane</keyword>
<feature type="transmembrane region" description="Helical" evidence="8">
    <location>
        <begin position="113"/>
        <end position="131"/>
    </location>
</feature>
<dbReference type="Proteomes" id="UP000663829">
    <property type="component" value="Unassembled WGS sequence"/>
</dbReference>
<dbReference type="Proteomes" id="UP000681722">
    <property type="component" value="Unassembled WGS sequence"/>
</dbReference>
<dbReference type="AlphaFoldDB" id="A0A815M914"/>
<keyword evidence="6 8" id="KW-1133">Transmembrane helix</keyword>
<keyword evidence="13" id="KW-1185">Reference proteome</keyword>
<proteinExistence type="predicted"/>
<evidence type="ECO:0000256" key="6">
    <source>
        <dbReference type="ARBA" id="ARBA00022989"/>
    </source>
</evidence>
<accession>A0A815M914</accession>
<evidence type="ECO:0000313" key="10">
    <source>
        <dbReference type="EMBL" id="CAF1413294.1"/>
    </source>
</evidence>
<dbReference type="EMBL" id="CAJNOK010019191">
    <property type="protein sequence ID" value="CAF1295028.1"/>
    <property type="molecule type" value="Genomic_DNA"/>
</dbReference>
<dbReference type="EMBL" id="CAJOBC010083374">
    <property type="protein sequence ID" value="CAF4300662.1"/>
    <property type="molecule type" value="Genomic_DNA"/>
</dbReference>
<comment type="caution">
    <text evidence="10">The sequence shown here is derived from an EMBL/GenBank/DDBJ whole genome shotgun (WGS) entry which is preliminary data.</text>
</comment>
<feature type="transmembrane region" description="Helical" evidence="8">
    <location>
        <begin position="85"/>
        <end position="107"/>
    </location>
</feature>
<evidence type="ECO:0000256" key="1">
    <source>
        <dbReference type="ARBA" id="ARBA00004141"/>
    </source>
</evidence>
<keyword evidence="5" id="KW-0653">Protein transport</keyword>
<dbReference type="GO" id="GO:0035673">
    <property type="term" value="F:oligopeptide transmembrane transporter activity"/>
    <property type="evidence" value="ECO:0007669"/>
    <property type="project" value="InterPro"/>
</dbReference>
<dbReference type="EMBL" id="CAJNOQ010017950">
    <property type="protein sequence ID" value="CAF1413294.1"/>
    <property type="molecule type" value="Genomic_DNA"/>
</dbReference>
<sequence>MAFVASIPVLAIDTAVLRHISFVVEYNYALEIFLVISSQVMDYALAGIVCRFLVWPSEMVWPVNLPYIALLRTLHKPEQSLSHRWLHLTRLIFFTFATIGQAIYYWLPGYIMPVWSAFLLLYGLGFGSFQVDWYSLTSRLSSPILGPRWAQIDILVGFIFFVWIFIPGSIYYGNLWNFKIFPILNK</sequence>
<feature type="transmembrane region" description="Helical" evidence="8">
    <location>
        <begin position="152"/>
        <end position="172"/>
    </location>
</feature>
<evidence type="ECO:0000313" key="11">
    <source>
        <dbReference type="EMBL" id="CAF4100471.1"/>
    </source>
</evidence>
<keyword evidence="3 8" id="KW-0812">Transmembrane</keyword>
<keyword evidence="4" id="KW-0571">Peptide transport</keyword>
<protein>
    <submittedName>
        <fullName evidence="10">Uncharacterized protein</fullName>
    </submittedName>
</protein>
<keyword evidence="2" id="KW-0813">Transport</keyword>
<dbReference type="InterPro" id="IPR004813">
    <property type="entry name" value="OPT"/>
</dbReference>
<dbReference type="Proteomes" id="UP000677228">
    <property type="component" value="Unassembled WGS sequence"/>
</dbReference>
<dbReference type="InterPro" id="IPR004648">
    <property type="entry name" value="Oligpept_transpt"/>
</dbReference>
<evidence type="ECO:0000256" key="5">
    <source>
        <dbReference type="ARBA" id="ARBA00022927"/>
    </source>
</evidence>
<name>A0A815M914_9BILA</name>
<gene>
    <name evidence="10" type="ORF">GPM918_LOCUS33549</name>
    <name evidence="9" type="ORF">OVA965_LOCUS28278</name>
    <name evidence="12" type="ORF">SRO942_LOCUS34233</name>
    <name evidence="11" type="ORF">TMI583_LOCUS29031</name>
</gene>
<dbReference type="GO" id="GO:0015031">
    <property type="term" value="P:protein transport"/>
    <property type="evidence" value="ECO:0007669"/>
    <property type="project" value="UniProtKB-KW"/>
</dbReference>
<evidence type="ECO:0000256" key="8">
    <source>
        <dbReference type="SAM" id="Phobius"/>
    </source>
</evidence>
<dbReference type="GO" id="GO:0016020">
    <property type="term" value="C:membrane"/>
    <property type="evidence" value="ECO:0007669"/>
    <property type="project" value="UniProtKB-SubCell"/>
</dbReference>
<dbReference type="EMBL" id="CAJOBA010040767">
    <property type="protein sequence ID" value="CAF4100471.1"/>
    <property type="molecule type" value="Genomic_DNA"/>
</dbReference>